<dbReference type="AlphaFoldDB" id="A0AAD6V7C6"/>
<feature type="compositionally biased region" description="Polar residues" evidence="1">
    <location>
        <begin position="98"/>
        <end position="125"/>
    </location>
</feature>
<gene>
    <name evidence="2" type="ORF">GGX14DRAFT_647776</name>
</gene>
<dbReference type="EMBL" id="JARJCW010000048">
    <property type="protein sequence ID" value="KAJ7204185.1"/>
    <property type="molecule type" value="Genomic_DNA"/>
</dbReference>
<evidence type="ECO:0000313" key="2">
    <source>
        <dbReference type="EMBL" id="KAJ7204185.1"/>
    </source>
</evidence>
<evidence type="ECO:0000256" key="1">
    <source>
        <dbReference type="SAM" id="MobiDB-lite"/>
    </source>
</evidence>
<feature type="region of interest" description="Disordered" evidence="1">
    <location>
        <begin position="98"/>
        <end position="128"/>
    </location>
</feature>
<dbReference type="Proteomes" id="UP001219525">
    <property type="component" value="Unassembled WGS sequence"/>
</dbReference>
<dbReference type="SUPFAM" id="SSF53098">
    <property type="entry name" value="Ribonuclease H-like"/>
    <property type="match status" value="1"/>
</dbReference>
<comment type="caution">
    <text evidence="2">The sequence shown here is derived from an EMBL/GenBank/DDBJ whole genome shotgun (WGS) entry which is preliminary data.</text>
</comment>
<dbReference type="InterPro" id="IPR012337">
    <property type="entry name" value="RNaseH-like_sf"/>
</dbReference>
<proteinExistence type="predicted"/>
<name>A0AAD6V7C6_9AGAR</name>
<accession>A0AAD6V7C6</accession>
<protein>
    <recommendedName>
        <fullName evidence="4">HAT C-terminal dimerisation domain-containing protein</fullName>
    </recommendedName>
</protein>
<organism evidence="2 3">
    <name type="scientific">Mycena pura</name>
    <dbReference type="NCBI Taxonomy" id="153505"/>
    <lineage>
        <taxon>Eukaryota</taxon>
        <taxon>Fungi</taxon>
        <taxon>Dikarya</taxon>
        <taxon>Basidiomycota</taxon>
        <taxon>Agaricomycotina</taxon>
        <taxon>Agaricomycetes</taxon>
        <taxon>Agaricomycetidae</taxon>
        <taxon>Agaricales</taxon>
        <taxon>Marasmiineae</taxon>
        <taxon>Mycenaceae</taxon>
        <taxon>Mycena</taxon>
    </lineage>
</organism>
<evidence type="ECO:0000313" key="3">
    <source>
        <dbReference type="Proteomes" id="UP001219525"/>
    </source>
</evidence>
<keyword evidence="3" id="KW-1185">Reference proteome</keyword>
<reference evidence="2" key="1">
    <citation type="submission" date="2023-03" db="EMBL/GenBank/DDBJ databases">
        <title>Massive genome expansion in bonnet fungi (Mycena s.s.) driven by repeated elements and novel gene families across ecological guilds.</title>
        <authorList>
            <consortium name="Lawrence Berkeley National Laboratory"/>
            <person name="Harder C.B."/>
            <person name="Miyauchi S."/>
            <person name="Viragh M."/>
            <person name="Kuo A."/>
            <person name="Thoen E."/>
            <person name="Andreopoulos B."/>
            <person name="Lu D."/>
            <person name="Skrede I."/>
            <person name="Drula E."/>
            <person name="Henrissat B."/>
            <person name="Morin E."/>
            <person name="Kohler A."/>
            <person name="Barry K."/>
            <person name="LaButti K."/>
            <person name="Morin E."/>
            <person name="Salamov A."/>
            <person name="Lipzen A."/>
            <person name="Mereny Z."/>
            <person name="Hegedus B."/>
            <person name="Baldrian P."/>
            <person name="Stursova M."/>
            <person name="Weitz H."/>
            <person name="Taylor A."/>
            <person name="Grigoriev I.V."/>
            <person name="Nagy L.G."/>
            <person name="Martin F."/>
            <person name="Kauserud H."/>
        </authorList>
    </citation>
    <scope>NUCLEOTIDE SEQUENCE</scope>
    <source>
        <strain evidence="2">9144</strain>
    </source>
</reference>
<evidence type="ECO:0008006" key="4">
    <source>
        <dbReference type="Google" id="ProtNLM"/>
    </source>
</evidence>
<sequence>MLAATIPAFELFIKSWKSMKADVDLRNQNVRQLIAPGLTVAESYYNKMGETDVYIISMFINPSIRFAWIRNHWTPDDSRATRGKSNFALEKLEEYDTINTGSESSSPDQPGSRQGSRNSSHTRTPAASAIAKAAQRYRSMSIALEFSVIGGQKEPGQWSAAEKMENYISTPCPPRASIDMLGYWASIGAQTWPRIYRHFLDYAPVQATSTDTKRRNRISPMLMEALQMLKFNFKKNRLNFMTEFQSTPEFDPEED</sequence>